<sequence length="98" mass="11709">MAVPDYQSFMLPLLKFAADGREHNQKEAKDALSRHFNITESDRREMPPARGRPDLRAAHLYSLIIWWLSYWWPWAMAPLAKTQVRWARWWDTTLPVDE</sequence>
<accession>A0A0W8FBX6</accession>
<proteinExistence type="predicted"/>
<gene>
    <name evidence="2" type="ORF">ASZ90_012406</name>
</gene>
<dbReference type="Pfam" id="PF14338">
    <property type="entry name" value="Mrr_N"/>
    <property type="match status" value="1"/>
</dbReference>
<dbReference type="InterPro" id="IPR025745">
    <property type="entry name" value="Mrr-like_N_dom"/>
</dbReference>
<comment type="caution">
    <text evidence="2">The sequence shown here is derived from an EMBL/GenBank/DDBJ whole genome shotgun (WGS) entry which is preliminary data.</text>
</comment>
<name>A0A0W8FBX6_9ZZZZ</name>
<dbReference type="EMBL" id="LNQE01001416">
    <property type="protein sequence ID" value="KUG17875.1"/>
    <property type="molecule type" value="Genomic_DNA"/>
</dbReference>
<organism evidence="2">
    <name type="scientific">hydrocarbon metagenome</name>
    <dbReference type="NCBI Taxonomy" id="938273"/>
    <lineage>
        <taxon>unclassified sequences</taxon>
        <taxon>metagenomes</taxon>
        <taxon>ecological metagenomes</taxon>
    </lineage>
</organism>
<dbReference type="AlphaFoldDB" id="A0A0W8FBX6"/>
<protein>
    <recommendedName>
        <fullName evidence="1">Restriction system protein Mrr-like N-terminal domain-containing protein</fullName>
    </recommendedName>
</protein>
<evidence type="ECO:0000313" key="2">
    <source>
        <dbReference type="EMBL" id="KUG17875.1"/>
    </source>
</evidence>
<evidence type="ECO:0000259" key="1">
    <source>
        <dbReference type="Pfam" id="PF14338"/>
    </source>
</evidence>
<feature type="domain" description="Restriction system protein Mrr-like N-terminal" evidence="1">
    <location>
        <begin position="6"/>
        <end position="51"/>
    </location>
</feature>
<reference evidence="2" key="1">
    <citation type="journal article" date="2015" name="Proc. Natl. Acad. Sci. U.S.A.">
        <title>Networks of energetic and metabolic interactions define dynamics in microbial communities.</title>
        <authorList>
            <person name="Embree M."/>
            <person name="Liu J.K."/>
            <person name="Al-Bassam M.M."/>
            <person name="Zengler K."/>
        </authorList>
    </citation>
    <scope>NUCLEOTIDE SEQUENCE</scope>
</reference>